<dbReference type="InterPro" id="IPR036097">
    <property type="entry name" value="HisK_dim/P_sf"/>
</dbReference>
<dbReference type="Gene3D" id="1.10.287.130">
    <property type="match status" value="1"/>
</dbReference>
<keyword evidence="4" id="KW-0175">Coiled coil</keyword>
<dbReference type="Proteomes" id="UP000078576">
    <property type="component" value="Unassembled WGS sequence"/>
</dbReference>
<evidence type="ECO:0000259" key="7">
    <source>
        <dbReference type="PROSITE" id="PS50110"/>
    </source>
</evidence>
<dbReference type="InterPro" id="IPR004358">
    <property type="entry name" value="Sig_transdc_His_kin-like_C"/>
</dbReference>
<evidence type="ECO:0000313" key="10">
    <source>
        <dbReference type="EMBL" id="KUI54681.1"/>
    </source>
</evidence>
<evidence type="ECO:0000256" key="2">
    <source>
        <dbReference type="ARBA" id="ARBA00023012"/>
    </source>
</evidence>
<dbReference type="SMART" id="SM00448">
    <property type="entry name" value="REC"/>
    <property type="match status" value="1"/>
</dbReference>
<dbReference type="InterPro" id="IPR001789">
    <property type="entry name" value="Sig_transdc_resp-reg_receiver"/>
</dbReference>
<dbReference type="STRING" id="694573.A0A194USS4"/>
<dbReference type="SUPFAM" id="SSF47384">
    <property type="entry name" value="Homodimeric domain of signal transducing histidine kinase"/>
    <property type="match status" value="1"/>
</dbReference>
<protein>
    <submittedName>
        <fullName evidence="10">Two-component system protein A</fullName>
    </submittedName>
</protein>
<dbReference type="CDD" id="cd00130">
    <property type="entry name" value="PAS"/>
    <property type="match status" value="1"/>
</dbReference>
<dbReference type="InterPro" id="IPR005467">
    <property type="entry name" value="His_kinase_dom"/>
</dbReference>
<dbReference type="PANTHER" id="PTHR45339">
    <property type="entry name" value="HYBRID SIGNAL TRANSDUCTION HISTIDINE KINASE J"/>
    <property type="match status" value="1"/>
</dbReference>
<feature type="domain" description="PAC" evidence="9">
    <location>
        <begin position="541"/>
        <end position="593"/>
    </location>
</feature>
<dbReference type="Pfam" id="PF00512">
    <property type="entry name" value="HisKA"/>
    <property type="match status" value="1"/>
</dbReference>
<evidence type="ECO:0000256" key="1">
    <source>
        <dbReference type="ARBA" id="ARBA00022553"/>
    </source>
</evidence>
<dbReference type="Gene3D" id="3.30.450.20">
    <property type="entry name" value="PAS domain"/>
    <property type="match status" value="2"/>
</dbReference>
<evidence type="ECO:0000259" key="9">
    <source>
        <dbReference type="PROSITE" id="PS50113"/>
    </source>
</evidence>
<gene>
    <name evidence="10" type="ORF">VP1G_02030</name>
</gene>
<feature type="coiled-coil region" evidence="4">
    <location>
        <begin position="724"/>
        <end position="754"/>
    </location>
</feature>
<dbReference type="InterPro" id="IPR013655">
    <property type="entry name" value="PAS_fold_3"/>
</dbReference>
<dbReference type="InterPro" id="IPR011006">
    <property type="entry name" value="CheY-like_superfamily"/>
</dbReference>
<feature type="domain" description="Histidine kinase" evidence="6">
    <location>
        <begin position="764"/>
        <end position="987"/>
    </location>
</feature>
<evidence type="ECO:0000256" key="3">
    <source>
        <dbReference type="PROSITE-ProRule" id="PRU00169"/>
    </source>
</evidence>
<keyword evidence="1 3" id="KW-0597">Phosphoprotein</keyword>
<dbReference type="CDD" id="cd00082">
    <property type="entry name" value="HisKA"/>
    <property type="match status" value="1"/>
</dbReference>
<dbReference type="PROSITE" id="PS50109">
    <property type="entry name" value="HIS_KIN"/>
    <property type="match status" value="1"/>
</dbReference>
<dbReference type="Pfam" id="PF00072">
    <property type="entry name" value="Response_reg"/>
    <property type="match status" value="1"/>
</dbReference>
<dbReference type="Pfam" id="PF02518">
    <property type="entry name" value="HATPase_c"/>
    <property type="match status" value="1"/>
</dbReference>
<dbReference type="SUPFAM" id="SSF52172">
    <property type="entry name" value="CheY-like"/>
    <property type="match status" value="1"/>
</dbReference>
<dbReference type="Pfam" id="PF08447">
    <property type="entry name" value="PAS_3"/>
    <property type="match status" value="1"/>
</dbReference>
<dbReference type="PRINTS" id="PR00344">
    <property type="entry name" value="BCTRLSENSOR"/>
</dbReference>
<accession>A0A194USS4</accession>
<dbReference type="SUPFAM" id="SSF55785">
    <property type="entry name" value="PYP-like sensor domain (PAS domain)"/>
    <property type="match status" value="1"/>
</dbReference>
<dbReference type="InterPro" id="IPR000014">
    <property type="entry name" value="PAS"/>
</dbReference>
<dbReference type="Gene3D" id="3.30.565.10">
    <property type="entry name" value="Histidine kinase-like ATPase, C-terminal domain"/>
    <property type="match status" value="1"/>
</dbReference>
<feature type="domain" description="Response regulatory" evidence="7">
    <location>
        <begin position="1059"/>
        <end position="1185"/>
    </location>
</feature>
<dbReference type="SMART" id="SM00086">
    <property type="entry name" value="PAC"/>
    <property type="match status" value="3"/>
</dbReference>
<dbReference type="PROSITE" id="PS50112">
    <property type="entry name" value="PAS"/>
    <property type="match status" value="1"/>
</dbReference>
<name>A0A194USS4_CYTMA</name>
<dbReference type="InterPro" id="IPR003661">
    <property type="entry name" value="HisK_dim/P_dom"/>
</dbReference>
<feature type="compositionally biased region" description="Polar residues" evidence="5">
    <location>
        <begin position="1270"/>
        <end position="1281"/>
    </location>
</feature>
<dbReference type="PANTHER" id="PTHR45339:SF1">
    <property type="entry name" value="HYBRID SIGNAL TRANSDUCTION HISTIDINE KINASE J"/>
    <property type="match status" value="1"/>
</dbReference>
<feature type="compositionally biased region" description="Low complexity" evidence="5">
    <location>
        <begin position="280"/>
        <end position="307"/>
    </location>
</feature>
<dbReference type="EMBL" id="KN714675">
    <property type="protein sequence ID" value="KUI54681.1"/>
    <property type="molecule type" value="Genomic_DNA"/>
</dbReference>
<feature type="compositionally biased region" description="Basic and acidic residues" evidence="5">
    <location>
        <begin position="1333"/>
        <end position="1345"/>
    </location>
</feature>
<dbReference type="CDD" id="cd17546">
    <property type="entry name" value="REC_hyHK_CKI1_RcsC-like"/>
    <property type="match status" value="1"/>
</dbReference>
<dbReference type="NCBIfam" id="TIGR00229">
    <property type="entry name" value="sensory_box"/>
    <property type="match status" value="1"/>
</dbReference>
<dbReference type="SMART" id="SM00091">
    <property type="entry name" value="PAS"/>
    <property type="match status" value="2"/>
</dbReference>
<feature type="region of interest" description="Disordered" evidence="5">
    <location>
        <begin position="1025"/>
        <end position="1051"/>
    </location>
</feature>
<dbReference type="InterPro" id="IPR000700">
    <property type="entry name" value="PAS-assoc_C"/>
</dbReference>
<dbReference type="InterPro" id="IPR036890">
    <property type="entry name" value="HATPase_C_sf"/>
</dbReference>
<keyword evidence="11" id="KW-1185">Reference proteome</keyword>
<evidence type="ECO:0000313" key="11">
    <source>
        <dbReference type="Proteomes" id="UP000078576"/>
    </source>
</evidence>
<sequence>MLPARSTEPPRQDGSGSLDSDHAQNDRHTNQSPGQPRFHREANADKNVPSSPLRLQMPFLTTGQLAFSALQFLPVPVLVLNHLKTVVLANEAMGRLLGIVSDSDETTNGDGASEPLERLKGQSLSQVGIDMSQNGKPVWVAWETYLDFLADEIGSGHTNGTQQDAESGQEGNITPTTEASGDNKSPNRNQQTAVEVIISRRGSDRSVIEPRLINKSAENQAFAKMIINVWEVAGNQTYFTLTFTNTESTSSVSSKKKAVARSSTLDAAERKVISASSGKPPSVASSHGSSSSPSYQLSPSSISLSSNPFPPMGPPFNRSLQSTPSMLQKSTIMKDALLDNTEQPILIMWKDGTLAFPNLAARKLMEADASLDKPFEGLDLLRNWVLYSEDFSRRLDPSEYPMGILLRTQKPFSGMRFGLILQDGRRIVYNALSEAIRDDETGEFLAGVITCQDVTDMAKEIDQIKERNAESFKLICDTMPQLVWTATPDGYYDSFNTRWYDYTGLTPEESMGLGWKKPVHPDDVAETAKRWAHSIRTGEPYATEYRCQSKEGNWRWFLGRALPLRNPDGSIEKWFGTCTDVHEGIETRLAARRMRQQLLSVITHAHITIFTVDLDRRITMLEGALIWDTAASGPDSPGSKWYIGGLVDEVFQRMHPQLSESDRPDFESATESIFARRSGNVVIEHEIDGRFYSTRLLPMTGRRVPGDGIGDSEIEGAIGVIMDMTELKAKEAVLQAQAREKQQLLAREAAAKEASRLKSQFLANMSHEIRTPITGVIGMAELLLDVELNEEQRDYAENIFRSANALLTVINDILDFSKVECGRLEVEEVQFCMSIIIKDVVKMMGFAAQRKSLEFISDIAPEVADDLVVLGDPGRIRQIITNLLTNSIKFTHQGFVKLSVAKEGETENTMQLRFSVQDTGIGIEEEVHKRLFQPFSQGDASTARKFGGTGLGLTICKSLLELMHGRIQLDSVVNQGTTASFWVTFNKPHDTQPSNLVNIQSLPDRLQSEMSVSCNSSEFDALGTPLPGELLGKPPRRKIGHTPSASQDDLAASERSKIHILVVEDNAINQQIATKTIRKLGFNVSAVWNGKEALQYLIDAQQGQNRKPDIILMDVQMPVIDGYKATHLLRHHAPYRAYVRDVPIVAMTASAIQGDQEKCKRAGMDDYMAKPVKSKLLEGMLVRWSLNRRSAPTPRPSSEASECSHESDHCTYTGVPFVGLEEDDNGPSSRSGLVTAERLEPGDSRSTTLPQRLKAPPRGKSPLPAAGRPKSQSLKKGSSGPQVRRLESDELAQQGRDDKLIDAAGQPPPGVPTLHTPMSEKGDSLTEANVQKFMREEELRRRRMS</sequence>
<feature type="region of interest" description="Disordered" evidence="5">
    <location>
        <begin position="1"/>
        <end position="50"/>
    </location>
</feature>
<feature type="compositionally biased region" description="Basic and acidic residues" evidence="5">
    <location>
        <begin position="19"/>
        <end position="29"/>
    </location>
</feature>
<dbReference type="SMART" id="SM00387">
    <property type="entry name" value="HATPase_c"/>
    <property type="match status" value="1"/>
</dbReference>
<keyword evidence="2" id="KW-0902">Two-component regulatory system</keyword>
<feature type="region of interest" description="Disordered" evidence="5">
    <location>
        <begin position="1188"/>
        <end position="1345"/>
    </location>
</feature>
<dbReference type="SUPFAM" id="SSF55874">
    <property type="entry name" value="ATPase domain of HSP90 chaperone/DNA topoisomerase II/histidine kinase"/>
    <property type="match status" value="1"/>
</dbReference>
<proteinExistence type="predicted"/>
<dbReference type="InterPro" id="IPR003594">
    <property type="entry name" value="HATPase_dom"/>
</dbReference>
<dbReference type="InterPro" id="IPR035965">
    <property type="entry name" value="PAS-like_dom_sf"/>
</dbReference>
<dbReference type="Gene3D" id="3.40.50.2300">
    <property type="match status" value="1"/>
</dbReference>
<evidence type="ECO:0000259" key="8">
    <source>
        <dbReference type="PROSITE" id="PS50112"/>
    </source>
</evidence>
<feature type="region of interest" description="Disordered" evidence="5">
    <location>
        <begin position="156"/>
        <end position="190"/>
    </location>
</feature>
<dbReference type="FunFam" id="3.30.565.10:FF:000010">
    <property type="entry name" value="Sensor histidine kinase RcsC"/>
    <property type="match status" value="1"/>
</dbReference>
<dbReference type="PROSITE" id="PS50110">
    <property type="entry name" value="RESPONSE_REGULATORY"/>
    <property type="match status" value="1"/>
</dbReference>
<feature type="domain" description="PAS" evidence="8">
    <location>
        <begin position="468"/>
        <end position="538"/>
    </location>
</feature>
<evidence type="ECO:0000256" key="5">
    <source>
        <dbReference type="SAM" id="MobiDB-lite"/>
    </source>
</evidence>
<dbReference type="PROSITE" id="PS50113">
    <property type="entry name" value="PAC"/>
    <property type="match status" value="1"/>
</dbReference>
<evidence type="ECO:0000256" key="4">
    <source>
        <dbReference type="SAM" id="Coils"/>
    </source>
</evidence>
<organism evidence="10 11">
    <name type="scientific">Cytospora mali</name>
    <name type="common">Apple Valsa canker fungus</name>
    <name type="synonym">Valsa mali</name>
    <dbReference type="NCBI Taxonomy" id="578113"/>
    <lineage>
        <taxon>Eukaryota</taxon>
        <taxon>Fungi</taxon>
        <taxon>Dikarya</taxon>
        <taxon>Ascomycota</taxon>
        <taxon>Pezizomycotina</taxon>
        <taxon>Sordariomycetes</taxon>
        <taxon>Sordariomycetidae</taxon>
        <taxon>Diaporthales</taxon>
        <taxon>Cytosporaceae</taxon>
        <taxon>Cytospora</taxon>
    </lineage>
</organism>
<dbReference type="FunFam" id="1.10.287.130:FF:000050">
    <property type="entry name" value="Related to histidine kinase"/>
    <property type="match status" value="1"/>
</dbReference>
<dbReference type="OrthoDB" id="60033at2759"/>
<reference evidence="11" key="1">
    <citation type="submission" date="2014-12" db="EMBL/GenBank/DDBJ databases">
        <title>Genome Sequence of Valsa Canker Pathogens Uncovers a Specific Adaption of Colonization on Woody Bark.</title>
        <authorList>
            <person name="Yin Z."/>
            <person name="Liu H."/>
            <person name="Gao X."/>
            <person name="Li Z."/>
            <person name="Song N."/>
            <person name="Ke X."/>
            <person name="Dai Q."/>
            <person name="Wu Y."/>
            <person name="Sun Y."/>
            <person name="Xu J.-R."/>
            <person name="Kang Z.K."/>
            <person name="Wang L."/>
            <person name="Huang L."/>
        </authorList>
    </citation>
    <scope>NUCLEOTIDE SEQUENCE [LARGE SCALE GENOMIC DNA]</scope>
    <source>
        <strain evidence="11">SXYL134</strain>
    </source>
</reference>
<feature type="modified residue" description="4-aspartylphosphate" evidence="3">
    <location>
        <position position="1114"/>
    </location>
</feature>
<evidence type="ECO:0000259" key="6">
    <source>
        <dbReference type="PROSITE" id="PS50109"/>
    </source>
</evidence>
<dbReference type="GO" id="GO:0000155">
    <property type="term" value="F:phosphorelay sensor kinase activity"/>
    <property type="evidence" value="ECO:0007669"/>
    <property type="project" value="InterPro"/>
</dbReference>
<dbReference type="CDD" id="cd16922">
    <property type="entry name" value="HATPase_EvgS-ArcB-TorS-like"/>
    <property type="match status" value="1"/>
</dbReference>
<dbReference type="FunFam" id="3.30.450.20:FF:000099">
    <property type="entry name" value="Sensory box sensor histidine kinase"/>
    <property type="match status" value="1"/>
</dbReference>
<dbReference type="InterPro" id="IPR001610">
    <property type="entry name" value="PAC"/>
</dbReference>
<feature type="region of interest" description="Disordered" evidence="5">
    <location>
        <begin position="269"/>
        <end position="322"/>
    </location>
</feature>
<dbReference type="SMART" id="SM00388">
    <property type="entry name" value="HisKA"/>
    <property type="match status" value="1"/>
</dbReference>